<feature type="domain" description="Release factor glutamine methyltransferase N-terminal" evidence="6">
    <location>
        <begin position="12"/>
        <end position="82"/>
    </location>
</feature>
<dbReference type="GO" id="GO:0102559">
    <property type="term" value="F:peptide chain release factor N(5)-glutamine methyltransferase activity"/>
    <property type="evidence" value="ECO:0007669"/>
    <property type="project" value="UniProtKB-EC"/>
</dbReference>
<dbReference type="GO" id="GO:0003676">
    <property type="term" value="F:nucleic acid binding"/>
    <property type="evidence" value="ECO:0007669"/>
    <property type="project" value="InterPro"/>
</dbReference>
<dbReference type="RefSeq" id="WP_210432445.1">
    <property type="nucleotide sequence ID" value="NZ_BKCM01000007.1"/>
</dbReference>
<keyword evidence="1 4" id="KW-0489">Methyltransferase</keyword>
<keyword evidence="3 4" id="KW-0949">S-adenosyl-L-methionine</keyword>
<evidence type="ECO:0000313" key="8">
    <source>
        <dbReference type="Proteomes" id="UP000325187"/>
    </source>
</evidence>
<dbReference type="InterPro" id="IPR040758">
    <property type="entry name" value="PrmC_N"/>
</dbReference>
<dbReference type="GO" id="GO:0032259">
    <property type="term" value="P:methylation"/>
    <property type="evidence" value="ECO:0007669"/>
    <property type="project" value="UniProtKB-KW"/>
</dbReference>
<gene>
    <name evidence="4 7" type="primary">prmC</name>
    <name evidence="7" type="ORF">JCM17845_16610</name>
</gene>
<feature type="binding site" evidence="4">
    <location>
        <begin position="197"/>
        <end position="200"/>
    </location>
    <ligand>
        <name>substrate</name>
    </ligand>
</feature>
<name>A0A5A7MYU8_9PROT</name>
<evidence type="ECO:0000259" key="5">
    <source>
        <dbReference type="Pfam" id="PF13847"/>
    </source>
</evidence>
<dbReference type="PANTHER" id="PTHR18895:SF74">
    <property type="entry name" value="MTRF1L RELEASE FACTOR GLUTAMINE METHYLTRANSFERASE"/>
    <property type="match status" value="1"/>
</dbReference>
<dbReference type="InterPro" id="IPR004556">
    <property type="entry name" value="HemK-like"/>
</dbReference>
<feature type="binding site" evidence="4">
    <location>
        <position position="197"/>
    </location>
    <ligand>
        <name>S-adenosyl-L-methionine</name>
        <dbReference type="ChEBI" id="CHEBI:59789"/>
    </ligand>
</feature>
<dbReference type="InterPro" id="IPR025714">
    <property type="entry name" value="Methyltranfer_dom"/>
</dbReference>
<dbReference type="NCBIfam" id="TIGR03534">
    <property type="entry name" value="RF_mod_PrmC"/>
    <property type="match status" value="1"/>
</dbReference>
<proteinExistence type="inferred from homology"/>
<dbReference type="InterPro" id="IPR002052">
    <property type="entry name" value="DNA_methylase_N6_adenine_CS"/>
</dbReference>
<dbReference type="InterPro" id="IPR050320">
    <property type="entry name" value="N5-glutamine_MTase"/>
</dbReference>
<dbReference type="PROSITE" id="PS00092">
    <property type="entry name" value="N6_MTASE"/>
    <property type="match status" value="1"/>
</dbReference>
<protein>
    <recommendedName>
        <fullName evidence="4">Release factor glutamine methyltransferase</fullName>
        <shortName evidence="4">RF MTase</shortName>
        <ecNumber evidence="4">2.1.1.297</ecNumber>
    </recommendedName>
    <alternativeName>
        <fullName evidence="4">N5-glutamine methyltransferase PrmC</fullName>
    </alternativeName>
    <alternativeName>
        <fullName evidence="4">Protein-(glutamine-N5) MTase PrmC</fullName>
    </alternativeName>
    <alternativeName>
        <fullName evidence="4">Protein-glutamine N-methyltransferase PrmC</fullName>
    </alternativeName>
</protein>
<dbReference type="HAMAP" id="MF_02126">
    <property type="entry name" value="RF_methyltr_PrmC"/>
    <property type="match status" value="1"/>
</dbReference>
<evidence type="ECO:0000259" key="6">
    <source>
        <dbReference type="Pfam" id="PF17827"/>
    </source>
</evidence>
<feature type="domain" description="Methyltransferase" evidence="5">
    <location>
        <begin position="122"/>
        <end position="249"/>
    </location>
</feature>
<organism evidence="7 8">
    <name type="scientific">Iodidimonas gelatinilytica</name>
    <dbReference type="NCBI Taxonomy" id="1236966"/>
    <lineage>
        <taxon>Bacteria</taxon>
        <taxon>Pseudomonadati</taxon>
        <taxon>Pseudomonadota</taxon>
        <taxon>Alphaproteobacteria</taxon>
        <taxon>Iodidimonadales</taxon>
        <taxon>Iodidimonadaceae</taxon>
        <taxon>Iodidimonas</taxon>
    </lineage>
</organism>
<dbReference type="PRINTS" id="PR00507">
    <property type="entry name" value="N12N6MTFRASE"/>
</dbReference>
<dbReference type="NCBIfam" id="TIGR00536">
    <property type="entry name" value="hemK_fam"/>
    <property type="match status" value="1"/>
</dbReference>
<dbReference type="SUPFAM" id="SSF53335">
    <property type="entry name" value="S-adenosyl-L-methionine-dependent methyltransferases"/>
    <property type="match status" value="1"/>
</dbReference>
<keyword evidence="2 4" id="KW-0808">Transferase</keyword>
<keyword evidence="8" id="KW-1185">Reference proteome</keyword>
<dbReference type="PANTHER" id="PTHR18895">
    <property type="entry name" value="HEMK METHYLTRANSFERASE"/>
    <property type="match status" value="1"/>
</dbReference>
<accession>A0A5A7MYU8</accession>
<comment type="catalytic activity">
    <reaction evidence="4">
        <text>L-glutaminyl-[peptide chain release factor] + S-adenosyl-L-methionine = N(5)-methyl-L-glutaminyl-[peptide chain release factor] + S-adenosyl-L-homocysteine + H(+)</text>
        <dbReference type="Rhea" id="RHEA:42896"/>
        <dbReference type="Rhea" id="RHEA-COMP:10271"/>
        <dbReference type="Rhea" id="RHEA-COMP:10272"/>
        <dbReference type="ChEBI" id="CHEBI:15378"/>
        <dbReference type="ChEBI" id="CHEBI:30011"/>
        <dbReference type="ChEBI" id="CHEBI:57856"/>
        <dbReference type="ChEBI" id="CHEBI:59789"/>
        <dbReference type="ChEBI" id="CHEBI:61891"/>
        <dbReference type="EC" id="2.1.1.297"/>
    </reaction>
</comment>
<comment type="similarity">
    <text evidence="4">Belongs to the protein N5-glutamine methyltransferase family. PrmC subfamily.</text>
</comment>
<dbReference type="CDD" id="cd02440">
    <property type="entry name" value="AdoMet_MTases"/>
    <property type="match status" value="1"/>
</dbReference>
<dbReference type="Pfam" id="PF13847">
    <property type="entry name" value="Methyltransf_31"/>
    <property type="match status" value="1"/>
</dbReference>
<dbReference type="Gene3D" id="1.10.8.10">
    <property type="entry name" value="DNA helicase RuvA subunit, C-terminal domain"/>
    <property type="match status" value="1"/>
</dbReference>
<dbReference type="AlphaFoldDB" id="A0A5A7MYU8"/>
<sequence>MAKMDTHMLIYEAIQHGRKCLAAANVASPLLDAQVLLGHCLGLDRMALLLKRDQHVPDEPWRLYCQLIDRRANFEPVAYLVGNREFCGLDFQLSPATLIPRPDSETLVEAVLAAIADHEAPLRVLDLGTGSGCLLLSLLAVLPKATGVGLDISEDALSMAKTNAKRLGLANRASFKQSEWTAALDPKAAPFDVVLSNPPYISHDDLVQLMPDVRCYEPMRALDGGPDGLDAYRAIIEQIPPFLSPDGLLAFELGAGQAPMVGALLQAAFGQPPSIHKDLAGHDRVVLFRKALRS</sequence>
<evidence type="ECO:0000256" key="3">
    <source>
        <dbReference type="ARBA" id="ARBA00022691"/>
    </source>
</evidence>
<dbReference type="Proteomes" id="UP000325187">
    <property type="component" value="Unassembled WGS sequence"/>
</dbReference>
<evidence type="ECO:0000313" key="7">
    <source>
        <dbReference type="EMBL" id="GER01038.1"/>
    </source>
</evidence>
<reference evidence="7 8" key="1">
    <citation type="submission" date="2019-09" db="EMBL/GenBank/DDBJ databases">
        <title>NBRP : Genome information of microbial organism related human and environment.</title>
        <authorList>
            <person name="Hattori M."/>
            <person name="Oshima K."/>
            <person name="Inaba H."/>
            <person name="Suda W."/>
            <person name="Sakamoto M."/>
            <person name="Iino T."/>
            <person name="Kitahara M."/>
            <person name="Oshida Y."/>
            <person name="Iida T."/>
            <person name="Kudo T."/>
            <person name="Itoh T."/>
            <person name="Ohkuma M."/>
        </authorList>
    </citation>
    <scope>NUCLEOTIDE SEQUENCE [LARGE SCALE GENOMIC DNA]</scope>
    <source>
        <strain evidence="7 8">Mie-1</strain>
    </source>
</reference>
<evidence type="ECO:0000256" key="4">
    <source>
        <dbReference type="HAMAP-Rule" id="MF_02126"/>
    </source>
</evidence>
<comment type="caution">
    <text evidence="7">The sequence shown here is derived from an EMBL/GenBank/DDBJ whole genome shotgun (WGS) entry which is preliminary data.</text>
</comment>
<dbReference type="InterPro" id="IPR019874">
    <property type="entry name" value="RF_methyltr_PrmC"/>
</dbReference>
<comment type="function">
    <text evidence="4">Methylates the class 1 translation termination release factors RF1/PrfA and RF2/PrfB on the glutamine residue of the universally conserved GGQ motif.</text>
</comment>
<feature type="binding site" evidence="4">
    <location>
        <position position="180"/>
    </location>
    <ligand>
        <name>S-adenosyl-L-methionine</name>
        <dbReference type="ChEBI" id="CHEBI:59789"/>
    </ligand>
</feature>
<dbReference type="Gene3D" id="3.40.50.150">
    <property type="entry name" value="Vaccinia Virus protein VP39"/>
    <property type="match status" value="1"/>
</dbReference>
<dbReference type="EMBL" id="BKCM01000007">
    <property type="protein sequence ID" value="GER01038.1"/>
    <property type="molecule type" value="Genomic_DNA"/>
</dbReference>
<evidence type="ECO:0000256" key="1">
    <source>
        <dbReference type="ARBA" id="ARBA00022603"/>
    </source>
</evidence>
<dbReference type="EC" id="2.1.1.297" evidence="4"/>
<dbReference type="InterPro" id="IPR029063">
    <property type="entry name" value="SAM-dependent_MTases_sf"/>
</dbReference>
<evidence type="ECO:0000256" key="2">
    <source>
        <dbReference type="ARBA" id="ARBA00022679"/>
    </source>
</evidence>
<dbReference type="Pfam" id="PF17827">
    <property type="entry name" value="PrmC_N"/>
    <property type="match status" value="1"/>
</dbReference>
<feature type="binding site" evidence="4">
    <location>
        <begin position="128"/>
        <end position="132"/>
    </location>
    <ligand>
        <name>S-adenosyl-L-methionine</name>
        <dbReference type="ChEBI" id="CHEBI:59789"/>
    </ligand>
</feature>
<feature type="binding site" evidence="4">
    <location>
        <position position="151"/>
    </location>
    <ligand>
        <name>S-adenosyl-L-methionine</name>
        <dbReference type="ChEBI" id="CHEBI:59789"/>
    </ligand>
</feature>